<proteinExistence type="predicted"/>
<dbReference type="AlphaFoldDB" id="A0A6C0UAR2"/>
<dbReference type="RefSeq" id="WP_163496412.1">
    <property type="nucleotide sequence ID" value="NZ_CP048711.1"/>
</dbReference>
<feature type="chain" id="PRO_5025392029" evidence="2">
    <location>
        <begin position="19"/>
        <end position="606"/>
    </location>
</feature>
<feature type="region of interest" description="Disordered" evidence="1">
    <location>
        <begin position="21"/>
        <end position="46"/>
    </location>
</feature>
<gene>
    <name evidence="3" type="ORF">G3T16_17905</name>
</gene>
<name>A0A6C0UAR2_9GAMM</name>
<dbReference type="InterPro" id="IPR010281">
    <property type="entry name" value="DUF885"/>
</dbReference>
<keyword evidence="2" id="KW-0732">Signal</keyword>
<evidence type="ECO:0000313" key="3">
    <source>
        <dbReference type="EMBL" id="QIB66984.1"/>
    </source>
</evidence>
<dbReference type="Pfam" id="PF05960">
    <property type="entry name" value="DUF885"/>
    <property type="match status" value="1"/>
</dbReference>
<accession>A0A6C0UAR2</accession>
<feature type="signal peptide" evidence="2">
    <location>
        <begin position="1"/>
        <end position="18"/>
    </location>
</feature>
<keyword evidence="4" id="KW-1185">Reference proteome</keyword>
<protein>
    <submittedName>
        <fullName evidence="3">DUF885 domain-containing protein</fullName>
    </submittedName>
</protein>
<organism evidence="3 4">
    <name type="scientific">Kineobactrum salinum</name>
    <dbReference type="NCBI Taxonomy" id="2708301"/>
    <lineage>
        <taxon>Bacteria</taxon>
        <taxon>Pseudomonadati</taxon>
        <taxon>Pseudomonadota</taxon>
        <taxon>Gammaproteobacteria</taxon>
        <taxon>Cellvibrionales</taxon>
        <taxon>Halieaceae</taxon>
        <taxon>Kineobactrum</taxon>
    </lineage>
</organism>
<dbReference type="KEGG" id="kim:G3T16_17905"/>
<dbReference type="PANTHER" id="PTHR33361">
    <property type="entry name" value="GLR0591 PROTEIN"/>
    <property type="match status" value="1"/>
</dbReference>
<evidence type="ECO:0000256" key="1">
    <source>
        <dbReference type="SAM" id="MobiDB-lite"/>
    </source>
</evidence>
<dbReference type="PANTHER" id="PTHR33361:SF2">
    <property type="entry name" value="DUF885 DOMAIN-CONTAINING PROTEIN"/>
    <property type="match status" value="1"/>
</dbReference>
<dbReference type="Proteomes" id="UP000477680">
    <property type="component" value="Chromosome"/>
</dbReference>
<evidence type="ECO:0000256" key="2">
    <source>
        <dbReference type="SAM" id="SignalP"/>
    </source>
</evidence>
<dbReference type="EMBL" id="CP048711">
    <property type="protein sequence ID" value="QIB66984.1"/>
    <property type="molecule type" value="Genomic_DNA"/>
</dbReference>
<reference evidence="3 4" key="1">
    <citation type="submission" date="2020-02" db="EMBL/GenBank/DDBJ databases">
        <title>Genome sequencing for Kineobactrum sp. M2.</title>
        <authorList>
            <person name="Park S.-J."/>
        </authorList>
    </citation>
    <scope>NUCLEOTIDE SEQUENCE [LARGE SCALE GENOMIC DNA]</scope>
    <source>
        <strain evidence="3 4">M2</strain>
    </source>
</reference>
<sequence length="606" mass="68323">MTRYYPLMLLAVTLAVTACTPPEGDRSRQGEASSPVETERHPEPDTSVAAEKLQAISDEYVGYVVNTNPYLKLISGERVTALPDQTLNTARRRVAVLRDLLERLRNVDRNALPYNDSLTHDILRRELTMAIEGLDHFWLGFNVTPYQAGYTFSTLLPVALGNAALEDAGDVAAYLALVEDVGRFVNDQQQRLEQQAQRGIRLPKPALPGVRNVFHGLRRDLPQLVAVAPDRMTALDDTLRRELTDRIPSLLESRLFPAIDKLLGYLGADYEEQAPESVGLGQYPGGAAAYAFAIRRETTLDLDPEAIHQHGLDYLEKIQDEMAAIRNELGFEGTAAAFHQQMGADPQFLARTPRQVEQRYQSYIDRIEPHILDYFSTLPEAPYGVRRLDPAAEAGMTFGYYQAPSPGNPMGLYRYNGSNLESRPMVWTGALIYHELIPGHHFHIASQRENEDLSEFRKLTGLIYAAFTEGWANYAASLSLEMGIMDDPYDRYGWLLFNSFISSRLVLDTGMNHFGWSLQQARQFMLDNTFSSEEEVNTETLRYSTDLPAQALAYKLGYEKFRAIREAAETRMGQEFDIREFHTAILDYGAMPLPGLEQHVKTVLNK</sequence>
<dbReference type="PROSITE" id="PS51257">
    <property type="entry name" value="PROKAR_LIPOPROTEIN"/>
    <property type="match status" value="1"/>
</dbReference>
<evidence type="ECO:0000313" key="4">
    <source>
        <dbReference type="Proteomes" id="UP000477680"/>
    </source>
</evidence>